<dbReference type="RefSeq" id="WP_020957187.1">
    <property type="nucleotide sequence ID" value="NZ_LN651282.1"/>
</dbReference>
<evidence type="ECO:0000313" key="2">
    <source>
        <dbReference type="Proteomes" id="UP000053470"/>
    </source>
</evidence>
<protein>
    <submittedName>
        <fullName evidence="1">Probable n terminal part of guanosine-3', 5'-bisdiphosphate 3'-pyrophosphohydrolase protein</fullName>
    </submittedName>
</protein>
<dbReference type="Gene3D" id="1.10.3210.10">
    <property type="entry name" value="Hypothetical protein af1432"/>
    <property type="match status" value="1"/>
</dbReference>
<dbReference type="Pfam" id="PF13328">
    <property type="entry name" value="HD_4"/>
    <property type="match status" value="1"/>
</dbReference>
<reference evidence="1" key="2">
    <citation type="submission" date="2022-04" db="EMBL/GenBank/DDBJ databases">
        <title>Genomic draft of R. solanacearum strain IPO1609, a phylotype IIB1/biovar 2/race 3 strain isolated from potato in Europe.</title>
        <authorList>
            <person name="Boucher C."/>
            <person name="Carrere S."/>
            <person name="Dossat C."/>
            <person name="Elbaz M."/>
            <person name="Genin S."/>
            <person name="Gouzy J."/>
            <person name="Prior P."/>
            <person name="Segurens B."/>
            <person name="Wincker P."/>
        </authorList>
    </citation>
    <scope>NUCLEOTIDE SEQUENCE</scope>
    <source>
        <strain evidence="1">IPO1609</strain>
    </source>
</reference>
<keyword evidence="2" id="KW-1185">Reference proteome</keyword>
<accession>A0ABF7RDV5</accession>
<reference evidence="1" key="1">
    <citation type="submission" date="2014-11" db="EMBL/GenBank/DDBJ databases">
        <authorList>
            <person name="Genoscope - CEA"/>
        </authorList>
    </citation>
    <scope>NUCLEOTIDE SEQUENCE</scope>
    <source>
        <strain evidence="1">IPO1609</strain>
    </source>
</reference>
<organism evidence="1 2">
    <name type="scientific">Ralstonia solanacearum IPO1609</name>
    <dbReference type="NCBI Taxonomy" id="564066"/>
    <lineage>
        <taxon>Bacteria</taxon>
        <taxon>Pseudomonadati</taxon>
        <taxon>Pseudomonadota</taxon>
        <taxon>Betaproteobacteria</taxon>
        <taxon>Burkholderiales</taxon>
        <taxon>Burkholderiaceae</taxon>
        <taxon>Ralstonia</taxon>
        <taxon>Ralstonia solanacearum species complex</taxon>
    </lineage>
</organism>
<dbReference type="Proteomes" id="UP000053470">
    <property type="component" value="Unassembled WGS sequence"/>
</dbReference>
<sequence>MKILDAYKLAAGLHAGQMDKAGCPYIEHLSRVFLRVSERGGDRDQQIAALLHDVIEDERATADQLLQAGVPGAAVDLVLILTKVETQSYPEYVAGVKAHAKAVLVKRCDLEDNSDPERLALLGEEVAGRLRRKYGQALELLAD</sequence>
<dbReference type="SUPFAM" id="SSF109604">
    <property type="entry name" value="HD-domain/PDEase-like"/>
    <property type="match status" value="1"/>
</dbReference>
<dbReference type="AlphaFoldDB" id="A0ABF7RDV5"/>
<name>A0ABF7RDV5_RALSL</name>
<proteinExistence type="predicted"/>
<evidence type="ECO:0000313" key="1">
    <source>
        <dbReference type="EMBL" id="CEJ19102.1"/>
    </source>
</evidence>
<gene>
    <name evidence="1" type="ORF">RSIPO_01258</name>
</gene>
<dbReference type="EMBL" id="LN651282">
    <property type="protein sequence ID" value="CEJ19102.1"/>
    <property type="molecule type" value="Genomic_DNA"/>
</dbReference>